<proteinExistence type="predicted"/>
<organism evidence="2 3">
    <name type="scientific">Motilibacter rhizosphaerae</name>
    <dbReference type="NCBI Taxonomy" id="598652"/>
    <lineage>
        <taxon>Bacteria</taxon>
        <taxon>Bacillati</taxon>
        <taxon>Actinomycetota</taxon>
        <taxon>Actinomycetes</taxon>
        <taxon>Motilibacterales</taxon>
        <taxon>Motilibacteraceae</taxon>
        <taxon>Motilibacter</taxon>
    </lineage>
</organism>
<gene>
    <name evidence="2" type="ORF">EV189_3733</name>
</gene>
<dbReference type="PANTHER" id="PTHR34796:SF1">
    <property type="entry name" value="EXPRESSED PROTEIN"/>
    <property type="match status" value="1"/>
</dbReference>
<comment type="caution">
    <text evidence="2">The sequence shown here is derived from an EMBL/GenBank/DDBJ whole genome shotgun (WGS) entry which is preliminary data.</text>
</comment>
<dbReference type="SUPFAM" id="SSF140663">
    <property type="entry name" value="TTHA0068-like"/>
    <property type="match status" value="1"/>
</dbReference>
<dbReference type="Proteomes" id="UP000293638">
    <property type="component" value="Unassembled WGS sequence"/>
</dbReference>
<dbReference type="InterPro" id="IPR005500">
    <property type="entry name" value="DUF309"/>
</dbReference>
<evidence type="ECO:0000313" key="2">
    <source>
        <dbReference type="EMBL" id="RZS79381.1"/>
    </source>
</evidence>
<protein>
    <recommendedName>
        <fullName evidence="4">DUF309 family protein family protein</fullName>
    </recommendedName>
</protein>
<dbReference type="EMBL" id="SGXD01000006">
    <property type="protein sequence ID" value="RZS79381.1"/>
    <property type="molecule type" value="Genomic_DNA"/>
</dbReference>
<evidence type="ECO:0000313" key="3">
    <source>
        <dbReference type="Proteomes" id="UP000293638"/>
    </source>
</evidence>
<dbReference type="PANTHER" id="PTHR34796">
    <property type="entry name" value="EXPRESSED PROTEIN"/>
    <property type="match status" value="1"/>
</dbReference>
<keyword evidence="3" id="KW-1185">Reference proteome</keyword>
<reference evidence="2 3" key="1">
    <citation type="submission" date="2019-02" db="EMBL/GenBank/DDBJ databases">
        <title>Genomic Encyclopedia of Type Strains, Phase IV (KMG-IV): sequencing the most valuable type-strain genomes for metagenomic binning, comparative biology and taxonomic classification.</title>
        <authorList>
            <person name="Goeker M."/>
        </authorList>
    </citation>
    <scope>NUCLEOTIDE SEQUENCE [LARGE SCALE GENOMIC DNA]</scope>
    <source>
        <strain evidence="2 3">DSM 45622</strain>
    </source>
</reference>
<evidence type="ECO:0000256" key="1">
    <source>
        <dbReference type="SAM" id="MobiDB-lite"/>
    </source>
</evidence>
<dbReference type="AlphaFoldDB" id="A0A4Q7NAB0"/>
<name>A0A4Q7NAB0_9ACTN</name>
<dbReference type="RefSeq" id="WP_130494468.1">
    <property type="nucleotide sequence ID" value="NZ_SGXD01000006.1"/>
</dbReference>
<dbReference type="InterPro" id="IPR023203">
    <property type="entry name" value="TTHA0068_sf"/>
</dbReference>
<dbReference type="OrthoDB" id="160968at2"/>
<sequence length="153" mass="16708">MSERDRDPQGRAQNSRPRDSLGRPLPPGSAGVPRIPDELVLPPREALVRAQELLDDGMPFHAHEILEGTWKAAPDEERELWQGLAQLCVGLTHLARGNARGGRALLLRAADRLDTYAGQRPYAVRTEELAAFAREVAGASVAQAVPPPRLVQD</sequence>
<dbReference type="Gene3D" id="1.10.3450.10">
    <property type="entry name" value="TTHA0068-like"/>
    <property type="match status" value="1"/>
</dbReference>
<accession>A0A4Q7NAB0</accession>
<evidence type="ECO:0008006" key="4">
    <source>
        <dbReference type="Google" id="ProtNLM"/>
    </source>
</evidence>
<feature type="region of interest" description="Disordered" evidence="1">
    <location>
        <begin position="1"/>
        <end position="37"/>
    </location>
</feature>
<dbReference type="Pfam" id="PF03745">
    <property type="entry name" value="DUF309"/>
    <property type="match status" value="1"/>
</dbReference>